<evidence type="ECO:0000313" key="2">
    <source>
        <dbReference type="Proteomes" id="UP000018948"/>
    </source>
</evidence>
<dbReference type="EMBL" id="ANIY01004242">
    <property type="protein sequence ID" value="ETP30672.1"/>
    <property type="molecule type" value="Genomic_DNA"/>
</dbReference>
<dbReference type="AlphaFoldDB" id="W2Y7I8"/>
<protein>
    <submittedName>
        <fullName evidence="1">Uncharacterized protein</fullName>
    </submittedName>
</protein>
<accession>W2Y7I8</accession>
<comment type="caution">
    <text evidence="1">The sequence shown here is derived from an EMBL/GenBank/DDBJ whole genome shotgun (WGS) entry which is preliminary data.</text>
</comment>
<name>W2Y7I8_PHYNI</name>
<reference evidence="1 2" key="1">
    <citation type="submission" date="2013-11" db="EMBL/GenBank/DDBJ databases">
        <title>The Genome Sequence of Phytophthora parasitica P10297.</title>
        <authorList>
            <consortium name="The Broad Institute Genomics Platform"/>
            <person name="Russ C."/>
            <person name="Tyler B."/>
            <person name="Panabieres F."/>
            <person name="Shan W."/>
            <person name="Tripathy S."/>
            <person name="Grunwald N."/>
            <person name="Machado M."/>
            <person name="Johnson C.S."/>
            <person name="Walker B."/>
            <person name="Young S.K."/>
            <person name="Zeng Q."/>
            <person name="Gargeya S."/>
            <person name="Fitzgerald M."/>
            <person name="Haas B."/>
            <person name="Abouelleil A."/>
            <person name="Allen A.W."/>
            <person name="Alvarado L."/>
            <person name="Arachchi H.M."/>
            <person name="Berlin A.M."/>
            <person name="Chapman S.B."/>
            <person name="Gainer-Dewar J."/>
            <person name="Goldberg J."/>
            <person name="Griggs A."/>
            <person name="Gujja S."/>
            <person name="Hansen M."/>
            <person name="Howarth C."/>
            <person name="Imamovic A."/>
            <person name="Ireland A."/>
            <person name="Larimer J."/>
            <person name="McCowan C."/>
            <person name="Murphy C."/>
            <person name="Pearson M."/>
            <person name="Poon T.W."/>
            <person name="Priest M."/>
            <person name="Roberts A."/>
            <person name="Saif S."/>
            <person name="Shea T."/>
            <person name="Sisk P."/>
            <person name="Sykes S."/>
            <person name="Wortman J."/>
            <person name="Nusbaum C."/>
            <person name="Birren B."/>
        </authorList>
    </citation>
    <scope>NUCLEOTIDE SEQUENCE [LARGE SCALE GENOMIC DNA]</scope>
    <source>
        <strain evidence="1 2">P10297</strain>
    </source>
</reference>
<dbReference type="Pfam" id="PF14223">
    <property type="entry name" value="Retrotran_gag_2"/>
    <property type="match status" value="1"/>
</dbReference>
<gene>
    <name evidence="1" type="ORF">F442_20391</name>
</gene>
<sequence>MDEAREVLFDKRDRLAKAAILRGLHGCKNNDASKVCGMTTAKEMWDTLVSDHTQRDFSYAMLLRSQSYQCTHRAEQSMEAYLRTMTQLRQQLRNMGPEHAVSDADMACLLLMGVAMTHRELIEQFDLGTRQRSSR</sequence>
<dbReference type="OrthoDB" id="107041at2759"/>
<dbReference type="Proteomes" id="UP000018948">
    <property type="component" value="Unassembled WGS sequence"/>
</dbReference>
<organism evidence="1 2">
    <name type="scientific">Phytophthora nicotianae P10297</name>
    <dbReference type="NCBI Taxonomy" id="1317064"/>
    <lineage>
        <taxon>Eukaryota</taxon>
        <taxon>Sar</taxon>
        <taxon>Stramenopiles</taxon>
        <taxon>Oomycota</taxon>
        <taxon>Peronosporomycetes</taxon>
        <taxon>Peronosporales</taxon>
        <taxon>Peronosporaceae</taxon>
        <taxon>Phytophthora</taxon>
    </lineage>
</organism>
<evidence type="ECO:0000313" key="1">
    <source>
        <dbReference type="EMBL" id="ETP30672.1"/>
    </source>
</evidence>
<proteinExistence type="predicted"/>